<feature type="region of interest" description="Disordered" evidence="1">
    <location>
        <begin position="1"/>
        <end position="46"/>
    </location>
</feature>
<protein>
    <submittedName>
        <fullName evidence="2">Uncharacterized protein</fullName>
    </submittedName>
</protein>
<feature type="region of interest" description="Disordered" evidence="1">
    <location>
        <begin position="199"/>
        <end position="246"/>
    </location>
</feature>
<feature type="region of interest" description="Disordered" evidence="1">
    <location>
        <begin position="1300"/>
        <end position="1321"/>
    </location>
</feature>
<feature type="compositionally biased region" description="Polar residues" evidence="1">
    <location>
        <begin position="1308"/>
        <end position="1320"/>
    </location>
</feature>
<feature type="region of interest" description="Disordered" evidence="1">
    <location>
        <begin position="90"/>
        <end position="184"/>
    </location>
</feature>
<feature type="compositionally biased region" description="Acidic residues" evidence="1">
    <location>
        <begin position="546"/>
        <end position="555"/>
    </location>
</feature>
<feature type="compositionally biased region" description="Basic residues" evidence="1">
    <location>
        <begin position="232"/>
        <end position="242"/>
    </location>
</feature>
<dbReference type="SUPFAM" id="SSF52047">
    <property type="entry name" value="RNI-like"/>
    <property type="match status" value="1"/>
</dbReference>
<feature type="compositionally biased region" description="Basic and acidic residues" evidence="1">
    <location>
        <begin position="380"/>
        <end position="412"/>
    </location>
</feature>
<feature type="region of interest" description="Disordered" evidence="1">
    <location>
        <begin position="1674"/>
        <end position="1696"/>
    </location>
</feature>
<evidence type="ECO:0000313" key="2">
    <source>
        <dbReference type="EMBL" id="GMH89612.1"/>
    </source>
</evidence>
<evidence type="ECO:0000256" key="1">
    <source>
        <dbReference type="SAM" id="MobiDB-lite"/>
    </source>
</evidence>
<dbReference type="Pfam" id="PF13516">
    <property type="entry name" value="LRR_6"/>
    <property type="match status" value="4"/>
</dbReference>
<dbReference type="InterPro" id="IPR001611">
    <property type="entry name" value="Leu-rich_rpt"/>
</dbReference>
<dbReference type="Proteomes" id="UP001162640">
    <property type="component" value="Unassembled WGS sequence"/>
</dbReference>
<reference evidence="3" key="1">
    <citation type="journal article" date="2023" name="Commun. Biol.">
        <title>Genome analysis of Parmales, the sister group of diatoms, reveals the evolutionary specialization of diatoms from phago-mixotrophs to photoautotrophs.</title>
        <authorList>
            <person name="Ban H."/>
            <person name="Sato S."/>
            <person name="Yoshikawa S."/>
            <person name="Yamada K."/>
            <person name="Nakamura Y."/>
            <person name="Ichinomiya M."/>
            <person name="Sato N."/>
            <person name="Blanc-Mathieu R."/>
            <person name="Endo H."/>
            <person name="Kuwata A."/>
            <person name="Ogata H."/>
        </authorList>
    </citation>
    <scope>NUCLEOTIDE SEQUENCE [LARGE SCALE GENOMIC DNA]</scope>
</reference>
<sequence>MLRPKSLKRADSGMLPTKRSGSPPSLLKRQDSGMRSNSRVRARTDSFKLPQNALDFVNSIPGQERFENKAGGASGGTVSMMMELGGLTPLGETRQQKDTYGGGNNNMLTFNAPRNNRDTSDSVNSVSSRSSVNRQSRSARNSRTTGGSLTRGTVGGGVHVRHNSGTHHRGSNTGTVGGGSGAGRQSVRMADMASRPTFYRSKGKQTGTQGGRRKTAMSKNAAIPGMPVSGGRNRHHKHKKKKKEEVDPREVVKCEVEVIDEEANVKRKWEVDVKGSSSLFIYPSLNVGSMKVPVPTWKCVETPAKTQSEIEKDTQEKGKKEFDKKLLNHMNLGEEYLRSKMISTMAEREREKAREAKSKGTSIQKAIMKAAMAGGDDDHDYTSHPHDHLEDEDMTHKDSDEEEQKKIAEEKHKLRSPKKFRASIMRRASAVPTSVTKLTGNSVRAHNLAQSQSVDAYTAIRKRGGKLRRAVRSIEKLNNQAHDKKAILDRVEKWIPNELRDAKVAIMHMALNKQLRDQAVNIFLSNSKSDKYDPHQNSSMRGILEMNEDDEDEEEERARSKSQRKKKKKIFHKLKHHHGAQHYYYVGMGTAGHMGEFFEGHLDMHNKHEYIGEVARQAFFDRYQRISSHMHDADQDVTKMAEYNSNNASNPATESKTEEEEMMAKYAGMEVSELSSRPSTAPNPNLAPIKPNPLDKYLAACLKKGIGPEPFMIKKSYFDESSFDEWEVETEEAANRGEGQHLSKGFVENLKRRLRFKHSAENFLCTNYGMGDTKALALAEALVDMPFIKTLDLANNRLTNKSVPKILDSCFATKLMNLNLSGNRVDVPGAKSLAGFLKKCNTLRSLVLDGCEISDEDLSLLIPGFIKGDDEVGVSNLSLADNQITGVGGASLGELFKNEGCTLEKLNLSQNFVKGAGAVAFGKSLAKNKKLQEINLHMNRISDGGTMAMASSLLMNKNLKVLNLEHNDIGTEGSFVMASILTKNTTLERMSLIGNPLGEQGGRCMLRAIMNGMKTIVTMTGCTFSPNSSLNYDHSNPERNYDLDLEDPFHISVLHELHRLVVKKKNCVFENVKLYTDKNSKGQYTKSSSMSIDENIMSLPDAALKGARPERLTFFFKSPKVRMGGGDRLGLLTKPQHSSTLNLTQKYPTPTIPHLKALPNKEDCMSDYAIDIWILIIAHAKTEEDRMNWLRLVMQDYYVTTTQVQYVLDELDNIQSDHVKLDRKEVLLRVWTKILDSDKKFHFMSKQLGAADKKGLAKIIGFTKFKMNFLNPTGHWRLDLENQAHKEVWQMLLTLEGKEMSSSKSSGRNDTSQKGNWSNFRNEKLNNAPFEITEENGSELHFGTLEFDFVSTTRPPVDAKPADDLEFLEWMETLGINDSMVDAPGGVMFQMYLQHAACQHFFTCDQVIRLLGNVAPGKDMADAAVAMFSRITDLENFDNIIKMTVIDEKWTQDIVDRLGWLNIGNPMKPEGLYDLLLQHLDQRLILKFLMNIGSNEPGVHVMDQKKTDIPIEKVYGNSTLLNAVSNKHVRIEYSETKGLSERPNYNLRKTFLPMFLVGTPVIRKDVYLIQDQYNELVAANKITSGPISRMYDAYQRERAKARGNWMGGGHKVKAMLHFGLLQRKQKKQEEAQKVMTRSPGGTRRTVQIRSTITGSESDSEEEGAIDKIVRMAGGGSSQGKLALAKAGVSRTDVLEE</sequence>
<feature type="compositionally biased region" description="Low complexity" evidence="1">
    <location>
        <begin position="121"/>
        <end position="152"/>
    </location>
</feature>
<organism evidence="2 3">
    <name type="scientific">Triparma laevis f. inornata</name>
    <dbReference type="NCBI Taxonomy" id="1714386"/>
    <lineage>
        <taxon>Eukaryota</taxon>
        <taxon>Sar</taxon>
        <taxon>Stramenopiles</taxon>
        <taxon>Ochrophyta</taxon>
        <taxon>Bolidophyceae</taxon>
        <taxon>Parmales</taxon>
        <taxon>Triparmaceae</taxon>
        <taxon>Triparma</taxon>
    </lineage>
</organism>
<comment type="caution">
    <text evidence="2">The sequence shown here is derived from an EMBL/GenBank/DDBJ whole genome shotgun (WGS) entry which is preliminary data.</text>
</comment>
<name>A0A9W7ET01_9STRA</name>
<dbReference type="InterPro" id="IPR032675">
    <property type="entry name" value="LRR_dom_sf"/>
</dbReference>
<proteinExistence type="predicted"/>
<feature type="compositionally biased region" description="Basic residues" evidence="1">
    <location>
        <begin position="560"/>
        <end position="574"/>
    </location>
</feature>
<dbReference type="PANTHER" id="PTHR24114:SF2">
    <property type="entry name" value="F-BOX DOMAIN-CONTAINING PROTEIN-RELATED"/>
    <property type="match status" value="1"/>
</dbReference>
<dbReference type="Gene3D" id="3.80.10.10">
    <property type="entry name" value="Ribonuclease Inhibitor"/>
    <property type="match status" value="1"/>
</dbReference>
<gene>
    <name evidence="2" type="ORF">TL16_g11511</name>
</gene>
<dbReference type="SMART" id="SM00368">
    <property type="entry name" value="LRR_RI"/>
    <property type="match status" value="7"/>
</dbReference>
<feature type="region of interest" description="Disordered" evidence="1">
    <location>
        <begin position="374"/>
        <end position="416"/>
    </location>
</feature>
<evidence type="ECO:0000313" key="3">
    <source>
        <dbReference type="Proteomes" id="UP001162640"/>
    </source>
</evidence>
<dbReference type="PANTHER" id="PTHR24114">
    <property type="entry name" value="LEUCINE RICH REPEAT FAMILY PROTEIN"/>
    <property type="match status" value="1"/>
</dbReference>
<dbReference type="EMBL" id="BLQM01000433">
    <property type="protein sequence ID" value="GMH89612.1"/>
    <property type="molecule type" value="Genomic_DNA"/>
</dbReference>
<dbReference type="InterPro" id="IPR052394">
    <property type="entry name" value="LRR-containing"/>
</dbReference>
<feature type="region of interest" description="Disordered" evidence="1">
    <location>
        <begin position="527"/>
        <end position="574"/>
    </location>
</feature>
<accession>A0A9W7ET01</accession>
<feature type="compositionally biased region" description="Basic residues" evidence="1">
    <location>
        <begin position="159"/>
        <end position="170"/>
    </location>
</feature>